<dbReference type="InterPro" id="IPR058792">
    <property type="entry name" value="Beta-barrel_RND_2"/>
</dbReference>
<dbReference type="Pfam" id="PF25917">
    <property type="entry name" value="BSH_RND"/>
    <property type="match status" value="1"/>
</dbReference>
<evidence type="ECO:0000256" key="2">
    <source>
        <dbReference type="ARBA" id="ARBA00022692"/>
    </source>
</evidence>
<feature type="transmembrane region" description="Helical" evidence="6">
    <location>
        <begin position="21"/>
        <end position="40"/>
    </location>
</feature>
<comment type="subcellular location">
    <subcellularLocation>
        <location evidence="1">Membrane</location>
        <topology evidence="1">Single-pass membrane protein</topology>
    </subcellularLocation>
</comment>
<protein>
    <submittedName>
        <fullName evidence="10">Multidrug ABC transporter</fullName>
    </submittedName>
</protein>
<dbReference type="InterPro" id="IPR058625">
    <property type="entry name" value="MdtA-like_BSH"/>
</dbReference>
<dbReference type="Gene3D" id="1.10.287.470">
    <property type="entry name" value="Helix hairpin bin"/>
    <property type="match status" value="2"/>
</dbReference>
<dbReference type="Gene3D" id="2.40.50.100">
    <property type="match status" value="1"/>
</dbReference>
<feature type="domain" description="CusB-like beta-barrel" evidence="9">
    <location>
        <begin position="261"/>
        <end position="301"/>
    </location>
</feature>
<evidence type="ECO:0000256" key="6">
    <source>
        <dbReference type="SAM" id="Phobius"/>
    </source>
</evidence>
<dbReference type="Proteomes" id="UP001062443">
    <property type="component" value="Unassembled WGS sequence"/>
</dbReference>
<feature type="coiled-coil region" evidence="5">
    <location>
        <begin position="89"/>
        <end position="230"/>
    </location>
</feature>
<evidence type="ECO:0000256" key="4">
    <source>
        <dbReference type="ARBA" id="ARBA00023136"/>
    </source>
</evidence>
<evidence type="ECO:0000256" key="3">
    <source>
        <dbReference type="ARBA" id="ARBA00022989"/>
    </source>
</evidence>
<keyword evidence="5" id="KW-0175">Coiled coil</keyword>
<keyword evidence="4 6" id="KW-0472">Membrane</keyword>
<keyword evidence="2 6" id="KW-0812">Transmembrane</keyword>
<evidence type="ECO:0000259" key="8">
    <source>
        <dbReference type="Pfam" id="PF25917"/>
    </source>
</evidence>
<feature type="domain" description="Multidrug resistance protein MdtA-like alpha-helical hairpin" evidence="7">
    <location>
        <begin position="128"/>
        <end position="189"/>
    </location>
</feature>
<sequence>MAQDDQPSGSAPKKSNPVRRIILILLVVLTLVGIGVYVFMTRNQYKTDDAYTEGRKISIAAHVNGYVTRLLVNDNQFVHRGDVLFIVDNRDYAASLQKAQAAVEQANANIDAYRLQVAVAQKNFPGQLLTAKGNLAAAQAQLVKAEADFRRQHSVARAATSQQDIDTARAALEEAHARVLQAEGQMTQAEPVAANLSNASARVTQEQAALASAQAQLKQAELDMEWTEVRAPQDGWIAERSIEQGNFVQTGQKLFSLVLPEVWVVANFKETQITRMRIGQKVDMDVDAYPDLKLHGHIDSLQLGTGETFSTFPPENATGNFVKTVQRIPVKIVIDSGLDPHLPLALGLSVAPTVYVK</sequence>
<evidence type="ECO:0000313" key="10">
    <source>
        <dbReference type="EMBL" id="GBR44265.1"/>
    </source>
</evidence>
<reference evidence="10" key="1">
    <citation type="submission" date="2013-04" db="EMBL/GenBank/DDBJ databases">
        <title>The genome sequencing project of 58 acetic acid bacteria.</title>
        <authorList>
            <person name="Okamoto-Kainuma A."/>
            <person name="Ishikawa M."/>
            <person name="Umino S."/>
            <person name="Koizumi Y."/>
            <person name="Shiwa Y."/>
            <person name="Yoshikawa H."/>
            <person name="Matsutani M."/>
            <person name="Matsushita K."/>
        </authorList>
    </citation>
    <scope>NUCLEOTIDE SEQUENCE</scope>
    <source>
        <strain evidence="10">NBRC 106556</strain>
    </source>
</reference>
<dbReference type="SUPFAM" id="SSF111369">
    <property type="entry name" value="HlyD-like secretion proteins"/>
    <property type="match status" value="2"/>
</dbReference>
<comment type="caution">
    <text evidence="10">The sequence shown here is derived from an EMBL/GenBank/DDBJ whole genome shotgun (WGS) entry which is preliminary data.</text>
</comment>
<dbReference type="InterPro" id="IPR050739">
    <property type="entry name" value="MFP"/>
</dbReference>
<evidence type="ECO:0000256" key="1">
    <source>
        <dbReference type="ARBA" id="ARBA00004167"/>
    </source>
</evidence>
<dbReference type="Gene3D" id="2.40.30.170">
    <property type="match status" value="1"/>
</dbReference>
<evidence type="ECO:0000259" key="7">
    <source>
        <dbReference type="Pfam" id="PF25876"/>
    </source>
</evidence>
<dbReference type="PANTHER" id="PTHR30386:SF26">
    <property type="entry name" value="TRANSPORT PROTEIN COMB"/>
    <property type="match status" value="1"/>
</dbReference>
<dbReference type="PANTHER" id="PTHR30386">
    <property type="entry name" value="MEMBRANE FUSION SUBUNIT OF EMRAB-TOLC MULTIDRUG EFFLUX PUMP"/>
    <property type="match status" value="1"/>
</dbReference>
<evidence type="ECO:0000313" key="11">
    <source>
        <dbReference type="Proteomes" id="UP001062443"/>
    </source>
</evidence>
<accession>A0ABQ0QGQ9</accession>
<evidence type="ECO:0000259" key="9">
    <source>
        <dbReference type="Pfam" id="PF25954"/>
    </source>
</evidence>
<feature type="domain" description="Multidrug resistance protein MdtA-like barrel-sandwich hybrid" evidence="8">
    <location>
        <begin position="55"/>
        <end position="258"/>
    </location>
</feature>
<evidence type="ECO:0000256" key="5">
    <source>
        <dbReference type="SAM" id="Coils"/>
    </source>
</evidence>
<organism evidence="10 11">
    <name type="scientific">Neokomagataea tanensis NBRC 106556</name>
    <dbReference type="NCBI Taxonomy" id="1223519"/>
    <lineage>
        <taxon>Bacteria</taxon>
        <taxon>Pseudomonadati</taxon>
        <taxon>Pseudomonadota</taxon>
        <taxon>Alphaproteobacteria</taxon>
        <taxon>Acetobacterales</taxon>
        <taxon>Acetobacteraceae</taxon>
        <taxon>Neokomagataea</taxon>
    </lineage>
</organism>
<dbReference type="Pfam" id="PF25876">
    <property type="entry name" value="HH_MFP_RND"/>
    <property type="match status" value="1"/>
</dbReference>
<keyword evidence="11" id="KW-1185">Reference proteome</keyword>
<proteinExistence type="predicted"/>
<gene>
    <name evidence="10" type="ORF">AA106556_0369</name>
</gene>
<dbReference type="EMBL" id="BAQB01000003">
    <property type="protein sequence ID" value="GBR44265.1"/>
    <property type="molecule type" value="Genomic_DNA"/>
</dbReference>
<name>A0ABQ0QGQ9_9PROT</name>
<dbReference type="InterPro" id="IPR058624">
    <property type="entry name" value="MdtA-like_HH"/>
</dbReference>
<dbReference type="Pfam" id="PF25954">
    <property type="entry name" value="Beta-barrel_RND_2"/>
    <property type="match status" value="1"/>
</dbReference>
<keyword evidence="3 6" id="KW-1133">Transmembrane helix</keyword>
<dbReference type="RefSeq" id="WP_068173075.1">
    <property type="nucleotide sequence ID" value="NZ_BAQB01000003.1"/>
</dbReference>